<gene>
    <name evidence="1" type="ORF">V3I07_13185</name>
</gene>
<name>A0ABW8PB95_9FLAO</name>
<organism evidence="1 2">
    <name type="scientific">Flavobacterium oreochromis</name>
    <dbReference type="NCBI Taxonomy" id="2906078"/>
    <lineage>
        <taxon>Bacteria</taxon>
        <taxon>Pseudomonadati</taxon>
        <taxon>Bacteroidota</taxon>
        <taxon>Flavobacteriia</taxon>
        <taxon>Flavobacteriales</taxon>
        <taxon>Flavobacteriaceae</taxon>
        <taxon>Flavobacterium</taxon>
    </lineage>
</organism>
<dbReference type="EMBL" id="JAZGZP010000022">
    <property type="protein sequence ID" value="MFK7001847.1"/>
    <property type="molecule type" value="Genomic_DNA"/>
</dbReference>
<keyword evidence="2" id="KW-1185">Reference proteome</keyword>
<dbReference type="RefSeq" id="WP_405344160.1">
    <property type="nucleotide sequence ID" value="NZ_JAZGZP010000022.1"/>
</dbReference>
<comment type="caution">
    <text evidence="1">The sequence shown here is derived from an EMBL/GenBank/DDBJ whole genome shotgun (WGS) entry which is preliminary data.</text>
</comment>
<sequence length="968" mass="111949">MTKIIGCKFDRDEIVIYRHKKEIIDAHTQKLLEEERKKVRKDDVVVVDMGYTNHATFYLDASCFENEALVPNSKWAVVYQDAFAEAQIQHKTIPSSLWALNEGRVPIDYLGMKRHYKIGNSLTVKLLENSQSVYYYGYIQKVIVFTDRPEEGFSFSIIPVSRPRISFAYFENSEKNWRYGEIVNLSIHYHNLCTTNHDTLFSQVFIVEANEANAAIKAEEGDDIDLESLKESSVWQSGEFKMAQVDKKATGFNSRIPFSVLIDYEKWRKGEAKEKTFSLIVVVYRTEYPYNIKSEKVVSFRNFITNPTKDLYQYNPETLSLKDINIKEDAISSRIVVQKDFMSEILAKREIEVNNMIQYVGDIAYNRKEYDPCGYSKITIKDEDDDEREALVIFDENNIPAPKDQTEKIFGIIAGDKRKKISITIDQLKNKRVFCHGLLLEAGEDHSKQKNVFQVDKVYTAKKIRDKNNHEIYLEKKDHTHQEQLKKSNSPITKENKEDYDVIRTDNSYNPSAVQGWQEGLDYKFEGANQLVIMPSYIYNKAYESSFSQLLGYSADIINSIAHTKIQSTAWIARYMFMQEAYKQTYFLPISTCRYPNQLARIEVYPDFEWWINVKYQTKSPIYVNQKPNYKYRIFTTEEDQNKKLADARSKEHTGNWEFKEKKYELDFEACYKINGKEYSLIPGDSFPILNAIRFFLKSYELFKELSFVEETEEFEMSIASGSAKTFAGDDPERKMTERWKRRKAKGLPFRISVTMPSFSGGIYGKFAQSKKDTSKIGTFYNLEFAAKPLFGIEGKLDLLYFAQFIGPIGQVMSKISEVVKKVNYLTLGAVRIDYFLYVGAKADLNIELKALEYHSIDGWSSGEAQVYVPITLFLKSGVDVNVSLEGIASSDFAAEIDGKANLEIRATYDKRLNKSPAFIKFNGLDTKIIVKFSAKNKTNGDPEDPEEKVYYIKSIIDSKDPWKIDIL</sequence>
<evidence type="ECO:0000313" key="1">
    <source>
        <dbReference type="EMBL" id="MFK7001847.1"/>
    </source>
</evidence>
<reference evidence="1 2" key="1">
    <citation type="submission" date="2024-02" db="EMBL/GenBank/DDBJ databases">
        <title>Comparative Genomic Analysis of Flavobacterium Species Causing Columnaris Disease of Freshwater Fish in Thailand: Insights into Virulence and Resistance Mechanisms.</title>
        <authorList>
            <person name="Nguyen D."/>
            <person name="Chokmangmeepisarn P."/>
            <person name="Khianchaikhan K."/>
            <person name="Morishita M."/>
            <person name="Bunnoy A."/>
            <person name="Rodkhum C."/>
        </authorList>
    </citation>
    <scope>NUCLEOTIDE SEQUENCE [LARGE SCALE GENOMIC DNA]</scope>
    <source>
        <strain evidence="1 2">CNRT2201</strain>
    </source>
</reference>
<evidence type="ECO:0000313" key="2">
    <source>
        <dbReference type="Proteomes" id="UP001621706"/>
    </source>
</evidence>
<protein>
    <submittedName>
        <fullName evidence="1">Uncharacterized protein</fullName>
    </submittedName>
</protein>
<accession>A0ABW8PB95</accession>
<dbReference type="Proteomes" id="UP001621706">
    <property type="component" value="Unassembled WGS sequence"/>
</dbReference>
<proteinExistence type="predicted"/>